<dbReference type="FunFam" id="2.60.40.3110:FF:000001">
    <property type="entry name" value="Putative fimbrial outer membrane usher"/>
    <property type="match status" value="1"/>
</dbReference>
<evidence type="ECO:0000256" key="3">
    <source>
        <dbReference type="ARBA" id="ARBA00022448"/>
    </source>
</evidence>
<evidence type="ECO:0000256" key="4">
    <source>
        <dbReference type="ARBA" id="ARBA00022452"/>
    </source>
</evidence>
<protein>
    <submittedName>
        <fullName evidence="13">Outer membrane usher protein FimD/PapC</fullName>
    </submittedName>
    <submittedName>
        <fullName evidence="12">Outer membrane usher protein papC</fullName>
    </submittedName>
</protein>
<evidence type="ECO:0000313" key="15">
    <source>
        <dbReference type="Proteomes" id="UP000295794"/>
    </source>
</evidence>
<dbReference type="Gene3D" id="2.60.40.2610">
    <property type="entry name" value="Outer membrane usher protein FimD, plug domain"/>
    <property type="match status" value="1"/>
</dbReference>
<dbReference type="InterPro" id="IPR025949">
    <property type="entry name" value="PapC-like_C"/>
</dbReference>
<accession>A0A377Q757</accession>
<evidence type="ECO:0000313" key="13">
    <source>
        <dbReference type="EMBL" id="TCU89312.1"/>
    </source>
</evidence>
<dbReference type="InterPro" id="IPR043142">
    <property type="entry name" value="PapC-like_C_sf"/>
</dbReference>
<dbReference type="PROSITE" id="PS01151">
    <property type="entry name" value="FIMBRIAL_USHER"/>
    <property type="match status" value="1"/>
</dbReference>
<evidence type="ECO:0000256" key="6">
    <source>
        <dbReference type="ARBA" id="ARBA00022729"/>
    </source>
</evidence>
<dbReference type="InterPro" id="IPR025885">
    <property type="entry name" value="PapC_N"/>
</dbReference>
<proteinExistence type="inferred from homology"/>
<dbReference type="GO" id="GO:0009297">
    <property type="term" value="P:pilus assembly"/>
    <property type="evidence" value="ECO:0007669"/>
    <property type="project" value="InterPro"/>
</dbReference>
<dbReference type="InterPro" id="IPR042186">
    <property type="entry name" value="FimD_plug_dom"/>
</dbReference>
<dbReference type="PANTHER" id="PTHR30451:SF10">
    <property type="entry name" value="OUTER MEMBRANE USHER PROTEIN YFCU-RELATED"/>
    <property type="match status" value="1"/>
</dbReference>
<dbReference type="EMBL" id="SMBT01000002">
    <property type="protein sequence ID" value="TCU89312.1"/>
    <property type="molecule type" value="Genomic_DNA"/>
</dbReference>
<evidence type="ECO:0000256" key="1">
    <source>
        <dbReference type="ARBA" id="ARBA00004571"/>
    </source>
</evidence>
<dbReference type="Pfam" id="PF00577">
    <property type="entry name" value="Usher"/>
    <property type="match status" value="1"/>
</dbReference>
<organism evidence="12 14">
    <name type="scientific">Iodobacter fluviatilis</name>
    <dbReference type="NCBI Taxonomy" id="537"/>
    <lineage>
        <taxon>Bacteria</taxon>
        <taxon>Pseudomonadati</taxon>
        <taxon>Pseudomonadota</taxon>
        <taxon>Betaproteobacteria</taxon>
        <taxon>Neisseriales</taxon>
        <taxon>Chitinibacteraceae</taxon>
        <taxon>Iodobacter</taxon>
    </lineage>
</organism>
<dbReference type="AlphaFoldDB" id="A0A377Q757"/>
<dbReference type="Gene3D" id="2.60.40.3110">
    <property type="match status" value="1"/>
</dbReference>
<keyword evidence="9" id="KW-1029">Fimbrium biogenesis</keyword>
<dbReference type="InterPro" id="IPR037224">
    <property type="entry name" value="PapC_N_sf"/>
</dbReference>
<reference evidence="13 15" key="2">
    <citation type="submission" date="2019-03" db="EMBL/GenBank/DDBJ databases">
        <title>Genomic Encyclopedia of Type Strains, Phase IV (KMG-IV): sequencing the most valuable type-strain genomes for metagenomic binning, comparative biology and taxonomic classification.</title>
        <authorList>
            <person name="Goeker M."/>
        </authorList>
    </citation>
    <scope>NUCLEOTIDE SEQUENCE [LARGE SCALE GENOMIC DNA]</scope>
    <source>
        <strain evidence="13 15">DSM 3764</strain>
    </source>
</reference>
<dbReference type="Pfam" id="PF13953">
    <property type="entry name" value="PapC_C"/>
    <property type="match status" value="1"/>
</dbReference>
<keyword evidence="3 9" id="KW-0813">Transport</keyword>
<dbReference type="Proteomes" id="UP000295794">
    <property type="component" value="Unassembled WGS sequence"/>
</dbReference>
<keyword evidence="4" id="KW-1134">Transmembrane beta strand</keyword>
<evidence type="ECO:0000256" key="8">
    <source>
        <dbReference type="ARBA" id="ARBA00023237"/>
    </source>
</evidence>
<reference evidence="12 14" key="1">
    <citation type="submission" date="2018-06" db="EMBL/GenBank/DDBJ databases">
        <authorList>
            <consortium name="Pathogen Informatics"/>
            <person name="Doyle S."/>
        </authorList>
    </citation>
    <scope>NUCLEOTIDE SEQUENCE [LARGE SCALE GENOMIC DNA]</scope>
    <source>
        <strain evidence="12 14">NCTC11159</strain>
    </source>
</reference>
<evidence type="ECO:0000259" key="11">
    <source>
        <dbReference type="Pfam" id="PF13954"/>
    </source>
</evidence>
<comment type="subcellular location">
    <subcellularLocation>
        <location evidence="1 9">Cell outer membrane</location>
        <topology evidence="1 9">Multi-pass membrane protein</topology>
    </subcellularLocation>
</comment>
<dbReference type="Pfam" id="PF13954">
    <property type="entry name" value="PapC_N"/>
    <property type="match status" value="1"/>
</dbReference>
<dbReference type="Gene3D" id="3.10.20.410">
    <property type="match status" value="1"/>
</dbReference>
<evidence type="ECO:0000256" key="7">
    <source>
        <dbReference type="ARBA" id="ARBA00023136"/>
    </source>
</evidence>
<keyword evidence="15" id="KW-1185">Reference proteome</keyword>
<dbReference type="InterPro" id="IPR018030">
    <property type="entry name" value="Fimbrial_membr_usher_CS"/>
</dbReference>
<name>A0A377Q757_9NEIS</name>
<keyword evidence="5 9" id="KW-0812">Transmembrane</keyword>
<keyword evidence="7 9" id="KW-0472">Membrane</keyword>
<keyword evidence="6" id="KW-0732">Signal</keyword>
<dbReference type="EMBL" id="UGHR01000001">
    <property type="protein sequence ID" value="STQ90682.1"/>
    <property type="molecule type" value="Genomic_DNA"/>
</dbReference>
<dbReference type="InterPro" id="IPR000015">
    <property type="entry name" value="Fimb_usher"/>
</dbReference>
<gene>
    <name evidence="12" type="primary">papC</name>
    <name evidence="13" type="ORF">EV682_102224</name>
    <name evidence="12" type="ORF">NCTC11159_01749</name>
</gene>
<evidence type="ECO:0000256" key="9">
    <source>
        <dbReference type="RuleBase" id="RU003884"/>
    </source>
</evidence>
<feature type="domain" description="PapC N-terminal" evidence="11">
    <location>
        <begin position="20"/>
        <end position="164"/>
    </location>
</feature>
<dbReference type="GO" id="GO:0015473">
    <property type="term" value="F:fimbrial usher porin activity"/>
    <property type="evidence" value="ECO:0007669"/>
    <property type="project" value="InterPro"/>
</dbReference>
<dbReference type="Gene3D" id="2.60.40.2070">
    <property type="match status" value="1"/>
</dbReference>
<comment type="similarity">
    <text evidence="2 9">Belongs to the fimbrial export usher family.</text>
</comment>
<evidence type="ECO:0000259" key="10">
    <source>
        <dbReference type="Pfam" id="PF13953"/>
    </source>
</evidence>
<dbReference type="GO" id="GO:0009279">
    <property type="term" value="C:cell outer membrane"/>
    <property type="evidence" value="ECO:0007669"/>
    <property type="project" value="UniProtKB-SubCell"/>
</dbReference>
<dbReference type="PANTHER" id="PTHR30451">
    <property type="entry name" value="OUTER MEMBRANE USHER PROTEIN"/>
    <property type="match status" value="1"/>
</dbReference>
<dbReference type="Proteomes" id="UP000255108">
    <property type="component" value="Unassembled WGS sequence"/>
</dbReference>
<evidence type="ECO:0000256" key="5">
    <source>
        <dbReference type="ARBA" id="ARBA00022692"/>
    </source>
</evidence>
<evidence type="ECO:0000313" key="14">
    <source>
        <dbReference type="Proteomes" id="UP000255108"/>
    </source>
</evidence>
<keyword evidence="8 9" id="KW-0998">Cell outer membrane</keyword>
<evidence type="ECO:0000256" key="2">
    <source>
        <dbReference type="ARBA" id="ARBA00008064"/>
    </source>
</evidence>
<evidence type="ECO:0000313" key="12">
    <source>
        <dbReference type="EMBL" id="STQ90682.1"/>
    </source>
</evidence>
<sequence>MKKNILTICFYFPVFCNAVEFNTDVLGIEERGNVDLSVFSKKDYILPGKYILSIKVNKNIIPEQAVYFFRRNNEEDSAEACFTPEIVRRMGLKEKIQSEMSSWHGGECANVTQLNGAIVSHVINEGFIQLSIPQAWMEYSDPNWVPPSFWDNGVPALLLDYNLNVSSTKPVNKDQIIQADIYGTAGMNAGPWRLRADFQGQKSSGGRTGNFDWSRYYAYRALPSYGANFTVGENYLNSFLFDPFRYTGAAIESDDRMLPASLQGYAPEIRGIAKTNARVTVSQNSYVLYETTVAAGPFNIQDLNSGVRGKLDVRVEEQDGSVQAFQVSTAAVPYLTRPGRVRYKVSGGKLSTNQHDLDGPAFTSGEFSYGIDNSWSVFGGAVLAEKYNAQAVGIGRDLYQFGAVSLDVSRSMAYLPDHSDAQGYSVRVNYAKRFDDQNSEITFAGYRFSDREFMSMDDFISAGKIGMVGKNNKEMYTVTANKSFADLNLSAYLSYNHQTFWSGKKTEQISFSASKIFDLESIKGISANLAVEKKLDQEERSNSVLLSLSVPFGRGRSISYSGQQYEDKKYNTISYGDYQNASNTWQLTAGARETDQGNTELLRGYYSHSGDAGVLNLNASYERGEYSAVSASVRGGLTITEQGLALHKQNVSGGTRLMLDTSSLGGVPINGGQTHSNVWGKAVVGDINSYYRTSTTVDVNQLGDDAEAIAPVVDATLTEGAVGYRKFLLVQGSKLMAVLSFANGSHPPFGAAIADATGREVGLVGEQGAAYLTGVQPGGYFDVVWSSKKCRINIPLTINAEKTLALLCLSE</sequence>
<feature type="domain" description="PapC-like C-terminal" evidence="10">
    <location>
        <begin position="740"/>
        <end position="795"/>
    </location>
</feature>
<dbReference type="SUPFAM" id="SSF141729">
    <property type="entry name" value="FimD N-terminal domain-like"/>
    <property type="match status" value="1"/>
</dbReference>